<dbReference type="GO" id="GO:0019346">
    <property type="term" value="P:transsulfuration"/>
    <property type="evidence" value="ECO:0007669"/>
    <property type="project" value="InterPro"/>
</dbReference>
<dbReference type="Gene3D" id="3.90.1150.10">
    <property type="entry name" value="Aspartate Aminotransferase, domain 1"/>
    <property type="match status" value="1"/>
</dbReference>
<dbReference type="SUPFAM" id="SSF53383">
    <property type="entry name" value="PLP-dependent transferases"/>
    <property type="match status" value="1"/>
</dbReference>
<dbReference type="AlphaFoldDB" id="A0A2J6QP19"/>
<dbReference type="GO" id="GO:0030170">
    <property type="term" value="F:pyridoxal phosphate binding"/>
    <property type="evidence" value="ECO:0007669"/>
    <property type="project" value="InterPro"/>
</dbReference>
<evidence type="ECO:0000313" key="7">
    <source>
        <dbReference type="EMBL" id="PMD27994.1"/>
    </source>
</evidence>
<dbReference type="OrthoDB" id="10047078at2759"/>
<dbReference type="GO" id="GO:0003962">
    <property type="term" value="F:cystathionine gamma-synthase activity"/>
    <property type="evidence" value="ECO:0007669"/>
    <property type="project" value="TreeGrafter"/>
</dbReference>
<dbReference type="InterPro" id="IPR051750">
    <property type="entry name" value="Trans-sulfuration_enzymes"/>
</dbReference>
<name>A0A2J6QP19_9HELO</name>
<evidence type="ECO:0000256" key="2">
    <source>
        <dbReference type="ARBA" id="ARBA00022898"/>
    </source>
</evidence>
<dbReference type="Pfam" id="PF01053">
    <property type="entry name" value="Cys_Met_Meta_PP"/>
    <property type="match status" value="1"/>
</dbReference>
<sequence length="359" mass="40946">MAPSQQNQKQGRRRQHGVPSDEKRSLLREMRKAKKAKGKGKGKEKEGAAAPGSIKKKGEHKKKSRSFKKWVTTKKMVKREEKWEGEAWLRRFNRYQNVRRWGVAREWELEEGEREGMGWSDEEGGVETEEEVEAVEEWWESEGDDEGGMDWEGDGGGEGDVVVSSLTKIFSGDCNVMGGSAILNLEGRYYQRLKSAFEADYEEKNYWVEDILFMERNSRDFVPRIERINHNAEAICNVLQAHPLVKEVYYPKYSPTKQFYEDCRIPTGGYGGLLSFTFHKKDQAVAFYDRIETAKGPSLCTNFTLTSPYVILSHYLELNWAAGFGVPADLLRISVGLEDTEDLKSRFAIALRAAEAVGS</sequence>
<dbReference type="Proteomes" id="UP000235672">
    <property type="component" value="Unassembled WGS sequence"/>
</dbReference>
<keyword evidence="2 5" id="KW-0663">Pyridoxal phosphate</keyword>
<feature type="compositionally biased region" description="Basic residues" evidence="6">
    <location>
        <begin position="54"/>
        <end position="69"/>
    </location>
</feature>
<dbReference type="InterPro" id="IPR015424">
    <property type="entry name" value="PyrdxlP-dep_Trfase"/>
</dbReference>
<keyword evidence="7" id="KW-0808">Transferase</keyword>
<feature type="compositionally biased region" description="Basic residues" evidence="6">
    <location>
        <begin position="31"/>
        <end position="40"/>
    </location>
</feature>
<evidence type="ECO:0000313" key="8">
    <source>
        <dbReference type="Proteomes" id="UP000235672"/>
    </source>
</evidence>
<comment type="similarity">
    <text evidence="4">Belongs to the trans-sulfuration enzymes family. MET7 subfamily.</text>
</comment>
<proteinExistence type="inferred from homology"/>
<accession>A0A2J6QP19</accession>
<dbReference type="EMBL" id="KZ613465">
    <property type="protein sequence ID" value="PMD27994.1"/>
    <property type="molecule type" value="Genomic_DNA"/>
</dbReference>
<evidence type="ECO:0000256" key="6">
    <source>
        <dbReference type="SAM" id="MobiDB-lite"/>
    </source>
</evidence>
<reference evidence="7 8" key="1">
    <citation type="submission" date="2016-05" db="EMBL/GenBank/DDBJ databases">
        <title>A degradative enzymes factory behind the ericoid mycorrhizal symbiosis.</title>
        <authorList>
            <consortium name="DOE Joint Genome Institute"/>
            <person name="Martino E."/>
            <person name="Morin E."/>
            <person name="Grelet G."/>
            <person name="Kuo A."/>
            <person name="Kohler A."/>
            <person name="Daghino S."/>
            <person name="Barry K."/>
            <person name="Choi C."/>
            <person name="Cichocki N."/>
            <person name="Clum A."/>
            <person name="Copeland A."/>
            <person name="Hainaut M."/>
            <person name="Haridas S."/>
            <person name="Labutti K."/>
            <person name="Lindquist E."/>
            <person name="Lipzen A."/>
            <person name="Khouja H.-R."/>
            <person name="Murat C."/>
            <person name="Ohm R."/>
            <person name="Olson A."/>
            <person name="Spatafora J."/>
            <person name="Veneault-Fourrey C."/>
            <person name="Henrissat B."/>
            <person name="Grigoriev I."/>
            <person name="Martin F."/>
            <person name="Perotto S."/>
        </authorList>
    </citation>
    <scope>NUCLEOTIDE SEQUENCE [LARGE SCALE GENOMIC DNA]</scope>
    <source>
        <strain evidence="7 8">UAMH 7357</strain>
    </source>
</reference>
<protein>
    <submittedName>
        <fullName evidence="7">PLP-dependent transferase</fullName>
    </submittedName>
</protein>
<evidence type="ECO:0000256" key="1">
    <source>
        <dbReference type="ARBA" id="ARBA00001933"/>
    </source>
</evidence>
<dbReference type="FunFam" id="3.90.1150.10:FF:000063">
    <property type="entry name" value="Probable cystathionine gamma-synthase"/>
    <property type="match status" value="1"/>
</dbReference>
<evidence type="ECO:0000256" key="5">
    <source>
        <dbReference type="RuleBase" id="RU362118"/>
    </source>
</evidence>
<dbReference type="InterPro" id="IPR000277">
    <property type="entry name" value="Cys/Met-Metab_PyrdxlP-dep_enz"/>
</dbReference>
<keyword evidence="8" id="KW-1185">Reference proteome</keyword>
<comment type="pathway">
    <text evidence="3">Amino-acid biosynthesis; L-methionine biosynthesis via de novo pathway.</text>
</comment>
<dbReference type="InterPro" id="IPR015422">
    <property type="entry name" value="PyrdxlP-dep_Trfase_small"/>
</dbReference>
<dbReference type="PANTHER" id="PTHR42699">
    <property type="match status" value="1"/>
</dbReference>
<organism evidence="7 8">
    <name type="scientific">Hyaloscypha hepaticicola</name>
    <dbReference type="NCBI Taxonomy" id="2082293"/>
    <lineage>
        <taxon>Eukaryota</taxon>
        <taxon>Fungi</taxon>
        <taxon>Dikarya</taxon>
        <taxon>Ascomycota</taxon>
        <taxon>Pezizomycotina</taxon>
        <taxon>Leotiomycetes</taxon>
        <taxon>Helotiales</taxon>
        <taxon>Hyaloscyphaceae</taxon>
        <taxon>Hyaloscypha</taxon>
    </lineage>
</organism>
<evidence type="ECO:0000256" key="3">
    <source>
        <dbReference type="ARBA" id="ARBA00034478"/>
    </source>
</evidence>
<gene>
    <name evidence="7" type="ORF">NA56DRAFT_653779</name>
</gene>
<dbReference type="STRING" id="1745343.A0A2J6QP19"/>
<feature type="compositionally biased region" description="Basic and acidic residues" evidence="6">
    <location>
        <begin position="19"/>
        <end position="30"/>
    </location>
</feature>
<dbReference type="PANTHER" id="PTHR42699:SF1">
    <property type="entry name" value="CYSTATHIONINE GAMMA-SYNTHASE-RELATED"/>
    <property type="match status" value="1"/>
</dbReference>
<comment type="cofactor">
    <cofactor evidence="1 5">
        <name>pyridoxal 5'-phosphate</name>
        <dbReference type="ChEBI" id="CHEBI:597326"/>
    </cofactor>
</comment>
<evidence type="ECO:0000256" key="4">
    <source>
        <dbReference type="ARBA" id="ARBA00061376"/>
    </source>
</evidence>
<feature type="region of interest" description="Disordered" evidence="6">
    <location>
        <begin position="1"/>
        <end position="69"/>
    </location>
</feature>